<name>A0ABY8TQ95_TETOB</name>
<evidence type="ECO:0008006" key="4">
    <source>
        <dbReference type="Google" id="ProtNLM"/>
    </source>
</evidence>
<sequence>MAAAAALLASYDVRYDVARPAHLSSSRGRPRGAAGGGVGPAGLGPGEVCLTAAAAAAAAAKARRVRKRQAPAEPPVPADVLEQQPHPALAAAPQQAPQQQPGQQRQQQQQQQQQAALLPDDDPRWQAVLRAHAAHLSYMQQLASMVVSKHQQGHQLVHQQVGICEHWLQLSHMLSVMGGPELLPAVPAAMWKRLPDIVSRKVFVRMSPAERVHYDLFLEQLQWLADMTSLSRHMLASLQPSQLWGVLWGLSQVAHLPPPAWLDSWLAAAREQLPKFDAEGLAHAAWALAALGHVPDKLWLRAFAGMVAHRVRSFMAPQLAMLLPALSSLGYKPRSEVCRTLVAQARRQLHTFKPSQLAALLAALAAYPPPEGAPASTSGWHPGRLFLFDFISASSPPGLMQAWSGGQAAQVLWAFARFRYVPDKAYLQSLLAHLATQLPATGPDGLALAAAGLAGLRQPLPSQQWGDAWCAAALAGADGFGPEALAQALPSMAALHMQPPAALMQALTRTASGCMCSCSCGQLALIIAALADLQWRPSDAWMAAFVSHASQQLPACEGEDYGLLLHGLAALGQPLSADLLGLFAAEAGRKLAGASGEGLALLLWGLAQYGYGLQQSRDAAEWWAALFAESSTKWDSCSQRGCALMLTGLAQLGPRHLPPGEWEAGFITRYKAVSNKPASWQELLLGLRLAAGLQPGEALPLTPWLHNLLLQLGRAWGLQEPQQQAGLAAVLAEVEAQAEAAAVAAAAVAEKGSTHAEHANFLQYPAATAAAEDW</sequence>
<dbReference type="EMBL" id="CP126209">
    <property type="protein sequence ID" value="WIA09931.1"/>
    <property type="molecule type" value="Genomic_DNA"/>
</dbReference>
<dbReference type="PANTHER" id="PTHR24330:SF19">
    <property type="entry name" value="MEDIATOR OF RNA POLYMERASE II TRANSCRIPTION SUBUNIT 29"/>
    <property type="match status" value="1"/>
</dbReference>
<proteinExistence type="predicted"/>
<accession>A0ABY8TQ95</accession>
<dbReference type="Proteomes" id="UP001244341">
    <property type="component" value="Chromosome 2b"/>
</dbReference>
<evidence type="ECO:0000256" key="1">
    <source>
        <dbReference type="SAM" id="MobiDB-lite"/>
    </source>
</evidence>
<protein>
    <recommendedName>
        <fullName evidence="4">Tbc2 translation factor, chloroplastic</fullName>
    </recommendedName>
</protein>
<reference evidence="2 3" key="1">
    <citation type="submission" date="2023-05" db="EMBL/GenBank/DDBJ databases">
        <title>A 100% complete, gapless, phased diploid assembly of the Scenedesmus obliquus UTEX 3031 genome.</title>
        <authorList>
            <person name="Biondi T.C."/>
            <person name="Hanschen E.R."/>
            <person name="Kwon T."/>
            <person name="Eng W."/>
            <person name="Kruse C.P.S."/>
            <person name="Koehler S.I."/>
            <person name="Kunde Y."/>
            <person name="Gleasner C.D."/>
            <person name="You Mak K.T."/>
            <person name="Polle J."/>
            <person name="Hovde B.T."/>
            <person name="Starkenburg S.R."/>
        </authorList>
    </citation>
    <scope>NUCLEOTIDE SEQUENCE [LARGE SCALE GENOMIC DNA]</scope>
    <source>
        <strain evidence="2 3">DOE0152z</strain>
    </source>
</reference>
<evidence type="ECO:0000313" key="3">
    <source>
        <dbReference type="Proteomes" id="UP001244341"/>
    </source>
</evidence>
<keyword evidence="3" id="KW-1185">Reference proteome</keyword>
<feature type="region of interest" description="Disordered" evidence="1">
    <location>
        <begin position="87"/>
        <end position="118"/>
    </location>
</feature>
<dbReference type="InterPro" id="IPR052145">
    <property type="entry name" value="Mediator/Homeobox_domain"/>
</dbReference>
<evidence type="ECO:0000313" key="2">
    <source>
        <dbReference type="EMBL" id="WIA09931.1"/>
    </source>
</evidence>
<feature type="region of interest" description="Disordered" evidence="1">
    <location>
        <begin position="22"/>
        <end position="44"/>
    </location>
</feature>
<organism evidence="2 3">
    <name type="scientific">Tetradesmus obliquus</name>
    <name type="common">Green alga</name>
    <name type="synonym">Acutodesmus obliquus</name>
    <dbReference type="NCBI Taxonomy" id="3088"/>
    <lineage>
        <taxon>Eukaryota</taxon>
        <taxon>Viridiplantae</taxon>
        <taxon>Chlorophyta</taxon>
        <taxon>core chlorophytes</taxon>
        <taxon>Chlorophyceae</taxon>
        <taxon>CS clade</taxon>
        <taxon>Sphaeropleales</taxon>
        <taxon>Scenedesmaceae</taxon>
        <taxon>Tetradesmus</taxon>
    </lineage>
</organism>
<feature type="compositionally biased region" description="Gly residues" evidence="1">
    <location>
        <begin position="33"/>
        <end position="44"/>
    </location>
</feature>
<dbReference type="PANTHER" id="PTHR24330">
    <property type="entry name" value="HOMEOBOX PROTEIN BARH-LIKE"/>
    <property type="match status" value="1"/>
</dbReference>
<gene>
    <name evidence="2" type="ORF">OEZ85_010144</name>
</gene>